<dbReference type="PANTHER" id="PTHR11735:SF11">
    <property type="entry name" value="TRNA THREONYLCARBAMOYLADENOSINE BIOSYNTHESIS PROTEIN TSAB"/>
    <property type="match status" value="1"/>
</dbReference>
<dbReference type="InterPro" id="IPR043129">
    <property type="entry name" value="ATPase_NBD"/>
</dbReference>
<reference evidence="2" key="1">
    <citation type="submission" date="2020-09" db="EMBL/GenBank/DDBJ databases">
        <title>New species isolated from human feces.</title>
        <authorList>
            <person name="Kitahara M."/>
            <person name="Shigeno Y."/>
            <person name="Shime M."/>
            <person name="Matsumoto Y."/>
            <person name="Nakamura S."/>
            <person name="Motooka D."/>
            <person name="Fukuoka S."/>
            <person name="Nishikawa H."/>
            <person name="Benno Y."/>
        </authorList>
    </citation>
    <scope>NUCLEOTIDE SEQUENCE</scope>
    <source>
        <strain evidence="2">MM35</strain>
    </source>
</reference>
<dbReference type="Gene3D" id="3.30.420.40">
    <property type="match status" value="2"/>
</dbReference>
<dbReference type="EMBL" id="AP023415">
    <property type="protein sequence ID" value="BCK78997.1"/>
    <property type="molecule type" value="Genomic_DNA"/>
</dbReference>
<dbReference type="InterPro" id="IPR000905">
    <property type="entry name" value="Gcp-like_dom"/>
</dbReference>
<dbReference type="SUPFAM" id="SSF53067">
    <property type="entry name" value="Actin-like ATPase domain"/>
    <property type="match status" value="2"/>
</dbReference>
<name>A0A810PY07_9FIRM</name>
<protein>
    <submittedName>
        <fullName evidence="2">tRNA (Adenosine(37)-N6)-threonylcarbamoyltransferase complex dimerization subunit type 1 TsaB</fullName>
    </submittedName>
</protein>
<evidence type="ECO:0000313" key="2">
    <source>
        <dbReference type="EMBL" id="BCK78997.1"/>
    </source>
</evidence>
<dbReference type="GO" id="GO:0005829">
    <property type="term" value="C:cytosol"/>
    <property type="evidence" value="ECO:0007669"/>
    <property type="project" value="TreeGrafter"/>
</dbReference>
<dbReference type="CDD" id="cd24032">
    <property type="entry name" value="ASKHA_NBD_TsaB"/>
    <property type="match status" value="1"/>
</dbReference>
<proteinExistence type="predicted"/>
<organism evidence="2 3">
    <name type="scientific">Vescimonas fastidiosa</name>
    <dbReference type="NCBI Taxonomy" id="2714353"/>
    <lineage>
        <taxon>Bacteria</taxon>
        <taxon>Bacillati</taxon>
        <taxon>Bacillota</taxon>
        <taxon>Clostridia</taxon>
        <taxon>Eubacteriales</taxon>
        <taxon>Oscillospiraceae</taxon>
        <taxon>Vescimonas</taxon>
    </lineage>
</organism>
<dbReference type="InterPro" id="IPR022496">
    <property type="entry name" value="T6A_TsaB"/>
</dbReference>
<dbReference type="Proteomes" id="UP000681343">
    <property type="component" value="Chromosome"/>
</dbReference>
<accession>A0A810PY07</accession>
<evidence type="ECO:0000313" key="3">
    <source>
        <dbReference type="Proteomes" id="UP000681343"/>
    </source>
</evidence>
<dbReference type="Pfam" id="PF00814">
    <property type="entry name" value="TsaD"/>
    <property type="match status" value="1"/>
</dbReference>
<evidence type="ECO:0000259" key="1">
    <source>
        <dbReference type="Pfam" id="PF00814"/>
    </source>
</evidence>
<dbReference type="AlphaFoldDB" id="A0A810PY07"/>
<keyword evidence="3" id="KW-1185">Reference proteome</keyword>
<feature type="domain" description="Gcp-like" evidence="1">
    <location>
        <begin position="34"/>
        <end position="156"/>
    </location>
</feature>
<dbReference type="RefSeq" id="WP_212820142.1">
    <property type="nucleotide sequence ID" value="NZ_AP023415.1"/>
</dbReference>
<dbReference type="GO" id="GO:0002949">
    <property type="term" value="P:tRNA threonylcarbamoyladenosine modification"/>
    <property type="evidence" value="ECO:0007669"/>
    <property type="project" value="InterPro"/>
</dbReference>
<gene>
    <name evidence="2" type="ORF">MM35RIKEN_11890</name>
</gene>
<dbReference type="KEGG" id="vfa:MM35RIKEN_11890"/>
<dbReference type="PANTHER" id="PTHR11735">
    <property type="entry name" value="TRNA N6-ADENOSINE THREONYLCARBAMOYLTRANSFERASE"/>
    <property type="match status" value="1"/>
</dbReference>
<dbReference type="NCBIfam" id="TIGR03725">
    <property type="entry name" value="T6A_YeaZ"/>
    <property type="match status" value="1"/>
</dbReference>
<sequence>MKTLALETSAKSVSVAVTEDGKVLASSYQNIGLTHSVTLMPLLDGMLQNAGLTLKDMDLLAVAAGPGSFTGLRIGVSALKGLAWAEDKPCCGVSTLEAMAQNGRLFTGTVVCAMDARRSQVYNALFRCENGQLTRLCPDRAIGLEELAEELRKDEGPKLALGDGGRLCCDYLNSHGIACRLAPENGLYQSAVGVALAAEDMARRGETVSGRDLVPTYLRLSQAERERLAKGLKITVE</sequence>